<organism evidence="3 4">
    <name type="scientific">Arctia plantaginis</name>
    <name type="common">Wood tiger moth</name>
    <name type="synonym">Phalaena plantaginis</name>
    <dbReference type="NCBI Taxonomy" id="874455"/>
    <lineage>
        <taxon>Eukaryota</taxon>
        <taxon>Metazoa</taxon>
        <taxon>Ecdysozoa</taxon>
        <taxon>Arthropoda</taxon>
        <taxon>Hexapoda</taxon>
        <taxon>Insecta</taxon>
        <taxon>Pterygota</taxon>
        <taxon>Neoptera</taxon>
        <taxon>Endopterygota</taxon>
        <taxon>Lepidoptera</taxon>
        <taxon>Glossata</taxon>
        <taxon>Ditrysia</taxon>
        <taxon>Noctuoidea</taxon>
        <taxon>Erebidae</taxon>
        <taxon>Arctiinae</taxon>
        <taxon>Arctia</taxon>
    </lineage>
</organism>
<dbReference type="GO" id="GO:0016491">
    <property type="term" value="F:oxidoreductase activity"/>
    <property type="evidence" value="ECO:0007669"/>
    <property type="project" value="UniProtKB-KW"/>
</dbReference>
<gene>
    <name evidence="3" type="ORF">APLA_LOCUS17189</name>
</gene>
<accession>A0A8S1BNU8</accession>
<dbReference type="SUPFAM" id="SSF51735">
    <property type="entry name" value="NAD(P)-binding Rossmann-fold domains"/>
    <property type="match status" value="1"/>
</dbReference>
<evidence type="ECO:0000313" key="3">
    <source>
        <dbReference type="EMBL" id="CAB3260821.1"/>
    </source>
</evidence>
<keyword evidence="2" id="KW-1133">Transmembrane helix</keyword>
<dbReference type="AlphaFoldDB" id="A0A8S1BNU8"/>
<protein>
    <submittedName>
        <fullName evidence="3">Uncharacterized protein</fullName>
    </submittedName>
</protein>
<dbReference type="PANTHER" id="PTHR43157:SF31">
    <property type="entry name" value="PHOSPHATIDYLINOSITOL-GLYCAN BIOSYNTHESIS CLASS F PROTEIN"/>
    <property type="match status" value="1"/>
</dbReference>
<evidence type="ECO:0000256" key="1">
    <source>
        <dbReference type="ARBA" id="ARBA00023002"/>
    </source>
</evidence>
<name>A0A8S1BNU8_ARCPL</name>
<keyword evidence="2" id="KW-0472">Membrane</keyword>
<sequence>MEEATFLIALFMVALVIIITLPIGVYEKSTNAACLSRRRLEGKTMIVTGETVGIGLMLSTDLAHRGAKVIIACPFLVVGIEARAKIIE</sequence>
<feature type="transmembrane region" description="Helical" evidence="2">
    <location>
        <begin position="6"/>
        <end position="26"/>
    </location>
</feature>
<comment type="caution">
    <text evidence="3">The sequence shown here is derived from an EMBL/GenBank/DDBJ whole genome shotgun (WGS) entry which is preliminary data.</text>
</comment>
<dbReference type="PANTHER" id="PTHR43157">
    <property type="entry name" value="PHOSPHATIDYLINOSITOL-GLYCAN BIOSYNTHESIS CLASS F PROTEIN-RELATED"/>
    <property type="match status" value="1"/>
</dbReference>
<dbReference type="EMBL" id="CADEBD010000880">
    <property type="protein sequence ID" value="CAB3260821.1"/>
    <property type="molecule type" value="Genomic_DNA"/>
</dbReference>
<dbReference type="OrthoDB" id="6375801at2759"/>
<keyword evidence="1" id="KW-0560">Oxidoreductase</keyword>
<keyword evidence="2" id="KW-0812">Transmembrane</keyword>
<dbReference type="InterPro" id="IPR036291">
    <property type="entry name" value="NAD(P)-bd_dom_sf"/>
</dbReference>
<dbReference type="Gene3D" id="3.40.50.720">
    <property type="entry name" value="NAD(P)-binding Rossmann-like Domain"/>
    <property type="match status" value="1"/>
</dbReference>
<proteinExistence type="predicted"/>
<reference evidence="3 4" key="1">
    <citation type="submission" date="2020-04" db="EMBL/GenBank/DDBJ databases">
        <authorList>
            <person name="Wallbank WR R."/>
            <person name="Pardo Diaz C."/>
            <person name="Kozak K."/>
            <person name="Martin S."/>
            <person name="Jiggins C."/>
            <person name="Moest M."/>
            <person name="Warren A I."/>
            <person name="Byers J.R.P. K."/>
            <person name="Montejo-Kovacevich G."/>
            <person name="Yen C E."/>
        </authorList>
    </citation>
    <scope>NUCLEOTIDE SEQUENCE [LARGE SCALE GENOMIC DNA]</scope>
</reference>
<evidence type="ECO:0000256" key="2">
    <source>
        <dbReference type="SAM" id="Phobius"/>
    </source>
</evidence>
<dbReference type="Proteomes" id="UP000494256">
    <property type="component" value="Unassembled WGS sequence"/>
</dbReference>
<evidence type="ECO:0000313" key="4">
    <source>
        <dbReference type="Proteomes" id="UP000494256"/>
    </source>
</evidence>